<organism evidence="1 2">
    <name type="scientific">Ustilaginoidea virens</name>
    <name type="common">Rice false smut fungus</name>
    <name type="synonym">Villosiclava virens</name>
    <dbReference type="NCBI Taxonomy" id="1159556"/>
    <lineage>
        <taxon>Eukaryota</taxon>
        <taxon>Fungi</taxon>
        <taxon>Dikarya</taxon>
        <taxon>Ascomycota</taxon>
        <taxon>Pezizomycotina</taxon>
        <taxon>Sordariomycetes</taxon>
        <taxon>Hypocreomycetidae</taxon>
        <taxon>Hypocreales</taxon>
        <taxon>Clavicipitaceae</taxon>
        <taxon>Ustilaginoidea</taxon>
    </lineage>
</organism>
<reference evidence="1" key="1">
    <citation type="submission" date="2020-03" db="EMBL/GenBank/DDBJ databases">
        <title>A mixture of massive structural variations and highly conserved coding sequences in Ustilaginoidea virens genome.</title>
        <authorList>
            <person name="Zhang K."/>
            <person name="Zhao Z."/>
            <person name="Zhang Z."/>
            <person name="Li Y."/>
            <person name="Hsiang T."/>
            <person name="Sun W."/>
        </authorList>
    </citation>
    <scope>NUCLEOTIDE SEQUENCE</scope>
    <source>
        <strain evidence="1">UV-8b</strain>
    </source>
</reference>
<dbReference type="Proteomes" id="UP000027002">
    <property type="component" value="Chromosome 4"/>
</dbReference>
<name>A0A8E5HU75_USTVR</name>
<evidence type="ECO:0000313" key="1">
    <source>
        <dbReference type="EMBL" id="QUC21428.1"/>
    </source>
</evidence>
<gene>
    <name evidence="1" type="ORF">UV8b_05671</name>
</gene>
<dbReference type="RefSeq" id="XP_042999101.1">
    <property type="nucleotide sequence ID" value="XM_043143168.1"/>
</dbReference>
<dbReference type="GeneID" id="66066448"/>
<sequence>MSKTHPPRSLWRCTRGEVGRGSMGDSFHTQFAIPPNTTARTAVIPPSDQLLKTKTFELLVKPSTRKNLNLHRPPYPPGPLAMAALTALRDRPAMTLLSEAGLEVKSVHIFPASDLAERFPPPVDARRQRSQAIIGQNRCLLKERGTSPKDTFRKRYSGYNADRLSTTGGIRGARTTCCRERCFLAEVGAG</sequence>
<proteinExistence type="predicted"/>
<accession>A0A8E5HU75</accession>
<evidence type="ECO:0000313" key="2">
    <source>
        <dbReference type="Proteomes" id="UP000027002"/>
    </source>
</evidence>
<protein>
    <submittedName>
        <fullName evidence="1">Uncharacterized protein</fullName>
    </submittedName>
</protein>
<dbReference type="KEGG" id="uvi:66066448"/>
<keyword evidence="2" id="KW-1185">Reference proteome</keyword>
<dbReference type="AlphaFoldDB" id="A0A8E5HU75"/>
<dbReference type="EMBL" id="CP072756">
    <property type="protein sequence ID" value="QUC21428.1"/>
    <property type="molecule type" value="Genomic_DNA"/>
</dbReference>